<keyword evidence="4" id="KW-1185">Reference proteome</keyword>
<sequence>MTNLYCSLGSDNYVGSCTDRNWDSPACPFSLDSSRFNSTLNTTTCNDGSICPSAKNETCCHNHQGIKEIKFHNNNPLPSKEADLATYYSVAGFSISTSTLASTPNTQTTLATTLSTRQSTPSASSAAATTAAPTTTSLPSGGSSGINPGTIAGIGIGAAVCIWLIACLIYFWFNNRGTRSSRRWYGNNRKAASKREKLGEKYYQVRSV</sequence>
<feature type="compositionally biased region" description="Low complexity" evidence="1">
    <location>
        <begin position="109"/>
        <end position="141"/>
    </location>
</feature>
<name>A0ABR4AWT7_9LECA</name>
<gene>
    <name evidence="3" type="ORF">ABVK25_010459</name>
</gene>
<organism evidence="3 4">
    <name type="scientific">Lepraria finkii</name>
    <dbReference type="NCBI Taxonomy" id="1340010"/>
    <lineage>
        <taxon>Eukaryota</taxon>
        <taxon>Fungi</taxon>
        <taxon>Dikarya</taxon>
        <taxon>Ascomycota</taxon>
        <taxon>Pezizomycotina</taxon>
        <taxon>Lecanoromycetes</taxon>
        <taxon>OSLEUM clade</taxon>
        <taxon>Lecanoromycetidae</taxon>
        <taxon>Lecanorales</taxon>
        <taxon>Lecanorineae</taxon>
        <taxon>Stereocaulaceae</taxon>
        <taxon>Lepraria</taxon>
    </lineage>
</organism>
<proteinExistence type="predicted"/>
<feature type="region of interest" description="Disordered" evidence="1">
    <location>
        <begin position="109"/>
        <end position="143"/>
    </location>
</feature>
<protein>
    <submittedName>
        <fullName evidence="3">Uncharacterized protein</fullName>
    </submittedName>
</protein>
<keyword evidence="2" id="KW-0472">Membrane</keyword>
<dbReference type="EMBL" id="JBHFEH010000067">
    <property type="protein sequence ID" value="KAL2049281.1"/>
    <property type="molecule type" value="Genomic_DNA"/>
</dbReference>
<evidence type="ECO:0000256" key="2">
    <source>
        <dbReference type="SAM" id="Phobius"/>
    </source>
</evidence>
<feature type="transmembrane region" description="Helical" evidence="2">
    <location>
        <begin position="151"/>
        <end position="173"/>
    </location>
</feature>
<keyword evidence="2" id="KW-1133">Transmembrane helix</keyword>
<comment type="caution">
    <text evidence="3">The sequence shown here is derived from an EMBL/GenBank/DDBJ whole genome shotgun (WGS) entry which is preliminary data.</text>
</comment>
<evidence type="ECO:0000313" key="4">
    <source>
        <dbReference type="Proteomes" id="UP001590951"/>
    </source>
</evidence>
<reference evidence="3 4" key="1">
    <citation type="submission" date="2024-09" db="EMBL/GenBank/DDBJ databases">
        <title>Rethinking Asexuality: The Enigmatic Case of Functional Sexual Genes in Lepraria (Stereocaulaceae).</title>
        <authorList>
            <person name="Doellman M."/>
            <person name="Sun Y."/>
            <person name="Barcenas-Pena A."/>
            <person name="Lumbsch H.T."/>
            <person name="Grewe F."/>
        </authorList>
    </citation>
    <scope>NUCLEOTIDE SEQUENCE [LARGE SCALE GENOMIC DNA]</scope>
    <source>
        <strain evidence="3 4">Grewe 0041</strain>
    </source>
</reference>
<accession>A0ABR4AWT7</accession>
<dbReference type="Proteomes" id="UP001590951">
    <property type="component" value="Unassembled WGS sequence"/>
</dbReference>
<evidence type="ECO:0000313" key="3">
    <source>
        <dbReference type="EMBL" id="KAL2049281.1"/>
    </source>
</evidence>
<evidence type="ECO:0000256" key="1">
    <source>
        <dbReference type="SAM" id="MobiDB-lite"/>
    </source>
</evidence>
<keyword evidence="2" id="KW-0812">Transmembrane</keyword>